<dbReference type="OrthoDB" id="10441044at2759"/>
<keyword evidence="2" id="KW-1185">Reference proteome</keyword>
<dbReference type="EMBL" id="LN902849">
    <property type="protein sequence ID" value="CUT99855.1"/>
    <property type="molecule type" value="Genomic_DNA"/>
</dbReference>
<sequence>MLKSEAGSLAGRNHTVCGYSLLNSSEPHGLDSNSKATCLTGCDSGVKNLNLDLDFAQEELTIPLSKSLFVTKGLHLRYPNWRHDLSEYKHRHAINATVSLGATSSIWLVWGFPSLEFAGTGAVYVNWHSEPYHGKWRHVHIQRDIPALFTESAKDMHIIDTAAMLRRTLVIRCTLILLESLKSRFKVALTTLT</sequence>
<proteinExistence type="predicted"/>
<evidence type="ECO:0000313" key="2">
    <source>
        <dbReference type="Proteomes" id="UP000017246"/>
    </source>
</evidence>
<reference evidence="1" key="1">
    <citation type="journal article" date="2013" name="Nature">
        <title>The genomes of four tapeworm species reveal adaptations to parasitism.</title>
        <authorList>
            <person name="Tsai I.J."/>
            <person name="Zarowiecki M."/>
            <person name="Holroyd N."/>
            <person name="Garciarrubio A."/>
            <person name="Sanchez-Flores A."/>
            <person name="Brooks K.L."/>
            <person name="Tracey A."/>
            <person name="Bobes R.J."/>
            <person name="Fragoso G."/>
            <person name="Sciutto E."/>
            <person name="Aslett M."/>
            <person name="Beasley H."/>
            <person name="Bennett H.M."/>
            <person name="Cai J."/>
            <person name="Camicia F."/>
            <person name="Clark R."/>
            <person name="Cucher M."/>
            <person name="De Silva N."/>
            <person name="Day T.A."/>
            <person name="Deplazes P."/>
            <person name="Estrada K."/>
            <person name="Fernandez C."/>
            <person name="Holland P.W."/>
            <person name="Hou J."/>
            <person name="Hu S."/>
            <person name="Huckvale T."/>
            <person name="Hung S.S."/>
            <person name="Kamenetzky L."/>
            <person name="Keane J.A."/>
            <person name="Kiss F."/>
            <person name="Koziol U."/>
            <person name="Lambert O."/>
            <person name="Liu K."/>
            <person name="Luo X."/>
            <person name="Luo Y."/>
            <person name="Macchiaroli N."/>
            <person name="Nichol S."/>
            <person name="Paps J."/>
            <person name="Parkinson J."/>
            <person name="Pouchkina-Stantcheva N."/>
            <person name="Riddiford N."/>
            <person name="Rosenzvit M."/>
            <person name="Salinas G."/>
            <person name="Wasmuth J.D."/>
            <person name="Zamanian M."/>
            <person name="Zheng Y."/>
            <person name="Cai X."/>
            <person name="Soberon X."/>
            <person name="Olson P.D."/>
            <person name="Laclette J.P."/>
            <person name="Brehm K."/>
            <person name="Berriman M."/>
            <person name="Garciarrubio A."/>
            <person name="Bobes R.J."/>
            <person name="Fragoso G."/>
            <person name="Sanchez-Flores A."/>
            <person name="Estrada K."/>
            <person name="Cevallos M.A."/>
            <person name="Morett E."/>
            <person name="Gonzalez V."/>
            <person name="Portillo T."/>
            <person name="Ochoa-Leyva A."/>
            <person name="Jose M.V."/>
            <person name="Sciutto E."/>
            <person name="Landa A."/>
            <person name="Jimenez L."/>
            <person name="Valdes V."/>
            <person name="Carrero J.C."/>
            <person name="Larralde C."/>
            <person name="Morales-Montor J."/>
            <person name="Limon-Lason J."/>
            <person name="Soberon X."/>
            <person name="Laclette J.P."/>
        </authorList>
    </citation>
    <scope>NUCLEOTIDE SEQUENCE [LARGE SCALE GENOMIC DNA]</scope>
</reference>
<protein>
    <submittedName>
        <fullName evidence="1">Gaba permease</fullName>
    </submittedName>
</protein>
<name>A0A0S4MM48_ECHMU</name>
<dbReference type="Proteomes" id="UP000017246">
    <property type="component" value="Unassembled WGS sequence"/>
</dbReference>
<dbReference type="AlphaFoldDB" id="A0A0S4MM48"/>
<organism evidence="1 2">
    <name type="scientific">Echinococcus multilocularis</name>
    <name type="common">Fox tapeworm</name>
    <dbReference type="NCBI Taxonomy" id="6211"/>
    <lineage>
        <taxon>Eukaryota</taxon>
        <taxon>Metazoa</taxon>
        <taxon>Spiralia</taxon>
        <taxon>Lophotrochozoa</taxon>
        <taxon>Platyhelminthes</taxon>
        <taxon>Cestoda</taxon>
        <taxon>Eucestoda</taxon>
        <taxon>Cyclophyllidea</taxon>
        <taxon>Taeniidae</taxon>
        <taxon>Echinococcus</taxon>
    </lineage>
</organism>
<evidence type="ECO:0000313" key="1">
    <source>
        <dbReference type="EMBL" id="CUT99855.1"/>
    </source>
</evidence>
<reference evidence="1" key="2">
    <citation type="submission" date="2015-11" db="EMBL/GenBank/DDBJ databases">
        <authorList>
            <person name="Zhang Y."/>
            <person name="Guo Z."/>
        </authorList>
    </citation>
    <scope>NUCLEOTIDE SEQUENCE</scope>
</reference>
<accession>A0A0S4MM48</accession>